<reference evidence="2 3" key="1">
    <citation type="submission" date="2017-12" db="EMBL/GenBank/DDBJ databases">
        <title>The draft genome sequence of Brumimicrobium saltpan LHR20.</title>
        <authorList>
            <person name="Do Z.-J."/>
            <person name="Luo H.-R."/>
        </authorList>
    </citation>
    <scope>NUCLEOTIDE SEQUENCE [LARGE SCALE GENOMIC DNA]</scope>
    <source>
        <strain evidence="2 3">LHR20</strain>
    </source>
</reference>
<evidence type="ECO:0000313" key="3">
    <source>
        <dbReference type="Proteomes" id="UP000236654"/>
    </source>
</evidence>
<dbReference type="Proteomes" id="UP000236654">
    <property type="component" value="Unassembled WGS sequence"/>
</dbReference>
<gene>
    <name evidence="2" type="ORF">CW751_08730</name>
</gene>
<feature type="transmembrane region" description="Helical" evidence="1">
    <location>
        <begin position="119"/>
        <end position="139"/>
    </location>
</feature>
<keyword evidence="3" id="KW-1185">Reference proteome</keyword>
<feature type="transmembrane region" description="Helical" evidence="1">
    <location>
        <begin position="57"/>
        <end position="77"/>
    </location>
</feature>
<keyword evidence="1" id="KW-0812">Transmembrane</keyword>
<dbReference type="RefSeq" id="WP_101334624.1">
    <property type="nucleotide sequence ID" value="NZ_PJNI01000008.1"/>
</dbReference>
<feature type="transmembrane region" description="Helical" evidence="1">
    <location>
        <begin position="97"/>
        <end position="114"/>
    </location>
</feature>
<comment type="caution">
    <text evidence="2">The sequence shown here is derived from an EMBL/GenBank/DDBJ whole genome shotgun (WGS) entry which is preliminary data.</text>
</comment>
<accession>A0A2I0R2N4</accession>
<feature type="transmembrane region" description="Helical" evidence="1">
    <location>
        <begin position="7"/>
        <end position="24"/>
    </location>
</feature>
<feature type="transmembrane region" description="Helical" evidence="1">
    <location>
        <begin position="30"/>
        <end position="50"/>
    </location>
</feature>
<feature type="transmembrane region" description="Helical" evidence="1">
    <location>
        <begin position="173"/>
        <end position="190"/>
    </location>
</feature>
<sequence>MEALRKVILIGCLIYGIYGLVSWFELGFFIPPFPIKPILFTVFLIAYILVSRADFSPLLRISLLIWMTSLIFVGQYFVELFFDYRTIDFYLNNIEPFVLMGSLAAFIALVYTMVKEMNYLPYQTIILVGLAALLIPLTILLKDQIVFDYGIITSAFLFFIFDRIRKVESTSEMHLKVLYVMYGVASITFMERITYIF</sequence>
<dbReference type="EMBL" id="PJNI01000008">
    <property type="protein sequence ID" value="PKR80842.1"/>
    <property type="molecule type" value="Genomic_DNA"/>
</dbReference>
<keyword evidence="1" id="KW-1133">Transmembrane helix</keyword>
<evidence type="ECO:0008006" key="4">
    <source>
        <dbReference type="Google" id="ProtNLM"/>
    </source>
</evidence>
<proteinExistence type="predicted"/>
<keyword evidence="1" id="KW-0472">Membrane</keyword>
<protein>
    <recommendedName>
        <fullName evidence="4">Lysoplasmalogenase</fullName>
    </recommendedName>
</protein>
<feature type="transmembrane region" description="Helical" evidence="1">
    <location>
        <begin position="145"/>
        <end position="161"/>
    </location>
</feature>
<dbReference type="OrthoDB" id="1467281at2"/>
<name>A0A2I0R2N4_9FLAO</name>
<evidence type="ECO:0000313" key="2">
    <source>
        <dbReference type="EMBL" id="PKR80842.1"/>
    </source>
</evidence>
<evidence type="ECO:0000256" key="1">
    <source>
        <dbReference type="SAM" id="Phobius"/>
    </source>
</evidence>
<organism evidence="2 3">
    <name type="scientific">Brumimicrobium salinarum</name>
    <dbReference type="NCBI Taxonomy" id="2058658"/>
    <lineage>
        <taxon>Bacteria</taxon>
        <taxon>Pseudomonadati</taxon>
        <taxon>Bacteroidota</taxon>
        <taxon>Flavobacteriia</taxon>
        <taxon>Flavobacteriales</taxon>
        <taxon>Crocinitomicaceae</taxon>
        <taxon>Brumimicrobium</taxon>
    </lineage>
</organism>
<dbReference type="AlphaFoldDB" id="A0A2I0R2N4"/>